<evidence type="ECO:0000313" key="2">
    <source>
        <dbReference type="Proteomes" id="UP001183777"/>
    </source>
</evidence>
<dbReference type="Proteomes" id="UP001183777">
    <property type="component" value="Unassembled WGS sequence"/>
</dbReference>
<dbReference type="RefSeq" id="WP_307817199.1">
    <property type="nucleotide sequence ID" value="NZ_JAVREX010000008.1"/>
</dbReference>
<accession>A0ABU2RMB4</accession>
<dbReference type="InterPro" id="IPR045592">
    <property type="entry name" value="DUF6461"/>
</dbReference>
<dbReference type="Pfam" id="PF20062">
    <property type="entry name" value="DUF6461"/>
    <property type="match status" value="1"/>
</dbReference>
<dbReference type="EMBL" id="JAVREX010000008">
    <property type="protein sequence ID" value="MDT0430002.1"/>
    <property type="molecule type" value="Genomic_DNA"/>
</dbReference>
<evidence type="ECO:0000313" key="1">
    <source>
        <dbReference type="EMBL" id="MDT0430002.1"/>
    </source>
</evidence>
<comment type="caution">
    <text evidence="1">The sequence shown here is derived from an EMBL/GenBank/DDBJ whole genome shotgun (WGS) entry which is preliminary data.</text>
</comment>
<reference evidence="2" key="1">
    <citation type="submission" date="2023-07" db="EMBL/GenBank/DDBJ databases">
        <title>30 novel species of actinomycetes from the DSMZ collection.</title>
        <authorList>
            <person name="Nouioui I."/>
        </authorList>
    </citation>
    <scope>NUCLEOTIDE SEQUENCE [LARGE SCALE GENOMIC DNA]</scope>
    <source>
        <strain evidence="2">DSM 41770</strain>
    </source>
</reference>
<name>A0ABU2RMB4_9ACTN</name>
<protein>
    <submittedName>
        <fullName evidence="1">DUF6461 domain-containing protein</fullName>
    </submittedName>
</protein>
<gene>
    <name evidence="1" type="ORF">RM649_20435</name>
</gene>
<organism evidence="1 2">
    <name type="scientific">Streptomyces salyersiae</name>
    <dbReference type="NCBI Taxonomy" id="3075530"/>
    <lineage>
        <taxon>Bacteria</taxon>
        <taxon>Bacillati</taxon>
        <taxon>Actinomycetota</taxon>
        <taxon>Actinomycetes</taxon>
        <taxon>Kitasatosporales</taxon>
        <taxon>Streptomycetaceae</taxon>
        <taxon>Streptomyces</taxon>
    </lineage>
</organism>
<sequence>MSRIALTERLTGVGMTERLLGQAEYQVAEVPEEPVEERRGVTVDVTDAYGERTHEPFRPERL</sequence>
<proteinExistence type="predicted"/>
<keyword evidence="2" id="KW-1185">Reference proteome</keyword>